<evidence type="ECO:0000256" key="1">
    <source>
        <dbReference type="SAM" id="MobiDB-lite"/>
    </source>
</evidence>
<gene>
    <name evidence="2" type="ORF">N0F65_005725</name>
</gene>
<evidence type="ECO:0000313" key="2">
    <source>
        <dbReference type="EMBL" id="DBA03835.1"/>
    </source>
</evidence>
<sequence>MTIDVAAEEEEIEEHASAKSQSDDQEEVSEDEDAVSTPDAITDEVLRDKQMHSKARKISMMSVLAMLRHCESAAGKRKSGAGERHRYQYHVPLVGEVCKESFLRCYDVSARTVARFREDIENGHFNVRGHGNKGNKSASKLDVSRLVDRFQTFSADFGEPSEFAAQETRNGKIYKTTTLDLHRMLPSYFTRKRLHQELVTQWTNEDASSCVPSEASFRQLLQAKCPEIQIRTPRDHACDVCAVYANKAGRDAARIPLELTDTMELMAIGKAMTVRYVMGDAEHAQLAAIDSTFGSAEYIMCFYHLIANVQEHLRGVSKQSSLMVLQDIYLTHYATSASEFHSIVQDAFSCWSRVSDLVHFIRYFNQWLIGRFRRWQCFVRPGYATTDNPVEHFNNVLKRDYSLRSRPKLGACQPSRKLRASHLRHFPTAGNDCGTTQCSLRAYQGVSESQQAASEDPTTCIELRAVRFACIISRINTGNSSSISYYLNTRIESIDQPASGWKVNLLTKSCECKYFSKYLSCVHLCFAIDHDQLRSDEFVSRNSKRKKGRPA</sequence>
<comment type="caution">
    <text evidence="2">The sequence shown here is derived from an EMBL/GenBank/DDBJ whole genome shotgun (WGS) entry which is preliminary data.</text>
</comment>
<proteinExistence type="predicted"/>
<dbReference type="Proteomes" id="UP001146120">
    <property type="component" value="Unassembled WGS sequence"/>
</dbReference>
<organism evidence="2 3">
    <name type="scientific">Lagenidium giganteum</name>
    <dbReference type="NCBI Taxonomy" id="4803"/>
    <lineage>
        <taxon>Eukaryota</taxon>
        <taxon>Sar</taxon>
        <taxon>Stramenopiles</taxon>
        <taxon>Oomycota</taxon>
        <taxon>Peronosporomycetes</taxon>
        <taxon>Pythiales</taxon>
        <taxon>Pythiaceae</taxon>
    </lineage>
</organism>
<name>A0AAV2ZCV2_9STRA</name>
<reference evidence="2" key="2">
    <citation type="journal article" date="2023" name="Microbiol Resour">
        <title>Decontamination and Annotation of the Draft Genome Sequence of the Oomycete Lagenidium giganteum ARSEF 373.</title>
        <authorList>
            <person name="Morgan W.R."/>
            <person name="Tartar A."/>
        </authorList>
    </citation>
    <scope>NUCLEOTIDE SEQUENCE</scope>
    <source>
        <strain evidence="2">ARSEF 373</strain>
    </source>
</reference>
<feature type="region of interest" description="Disordered" evidence="1">
    <location>
        <begin position="1"/>
        <end position="42"/>
    </location>
</feature>
<feature type="compositionally biased region" description="Acidic residues" evidence="1">
    <location>
        <begin position="23"/>
        <end position="34"/>
    </location>
</feature>
<dbReference type="PANTHER" id="PTHR34415">
    <property type="entry name" value="INTEGRASE CATALYTIC DOMAIN-CONTAINING PROTEIN"/>
    <property type="match status" value="1"/>
</dbReference>
<feature type="compositionally biased region" description="Acidic residues" evidence="1">
    <location>
        <begin position="1"/>
        <end position="13"/>
    </location>
</feature>
<keyword evidence="3" id="KW-1185">Reference proteome</keyword>
<reference evidence="2" key="1">
    <citation type="submission" date="2022-11" db="EMBL/GenBank/DDBJ databases">
        <authorList>
            <person name="Morgan W.R."/>
            <person name="Tartar A."/>
        </authorList>
    </citation>
    <scope>NUCLEOTIDE SEQUENCE</scope>
    <source>
        <strain evidence="2">ARSEF 373</strain>
    </source>
</reference>
<dbReference type="AlphaFoldDB" id="A0AAV2ZCV2"/>
<accession>A0AAV2ZCV2</accession>
<protein>
    <recommendedName>
        <fullName evidence="4">SWIM-type domain-containing protein</fullName>
    </recommendedName>
</protein>
<evidence type="ECO:0008006" key="4">
    <source>
        <dbReference type="Google" id="ProtNLM"/>
    </source>
</evidence>
<dbReference type="EMBL" id="DAKRPA010000015">
    <property type="protein sequence ID" value="DBA03835.1"/>
    <property type="molecule type" value="Genomic_DNA"/>
</dbReference>
<dbReference type="PANTHER" id="PTHR34415:SF1">
    <property type="entry name" value="INTEGRASE CATALYTIC DOMAIN-CONTAINING PROTEIN"/>
    <property type="match status" value="1"/>
</dbReference>
<evidence type="ECO:0000313" key="3">
    <source>
        <dbReference type="Proteomes" id="UP001146120"/>
    </source>
</evidence>